<feature type="domain" description="4Fe-4S ferredoxin-type" evidence="6">
    <location>
        <begin position="41"/>
        <end position="70"/>
    </location>
</feature>
<dbReference type="GO" id="GO:0046872">
    <property type="term" value="F:metal ion binding"/>
    <property type="evidence" value="ECO:0007669"/>
    <property type="project" value="UniProtKB-KW"/>
</dbReference>
<keyword evidence="4" id="KW-0408">Iron</keyword>
<sequence>MKLPSLFQFRVLKEALKSIFSPRYTSKYPAVSHVPPKKFRGKPEFNEKECVGCKACAEVCPTEAIEVVDDVEISPPNRKFLHHYDLCIFCGHCEANCITEKGIVLEDEYDLAVFDRDEAFTSIDKELIICEDCGEIIGAKDHLIYLAKKLGPLAYGNFPLIMTAQKELKIVNRDLPSTISGEKRRTDMFNVLCPKCRSEILINIGGSENEED</sequence>
<organism evidence="7 8">
    <name type="scientific">Candidatus Mcinerneyibacterium aminivorans</name>
    <dbReference type="NCBI Taxonomy" id="2703815"/>
    <lineage>
        <taxon>Bacteria</taxon>
        <taxon>Candidatus Macinerneyibacteriota</taxon>
        <taxon>Candidatus Mcinerneyibacteria</taxon>
        <taxon>Candidatus Mcinerneyibacteriales</taxon>
        <taxon>Candidatus Mcinerneyibacteriaceae</taxon>
        <taxon>Candidatus Mcinerneyibacterium</taxon>
    </lineage>
</organism>
<dbReference type="EMBL" id="VSIX01000029">
    <property type="protein sequence ID" value="TYB31738.1"/>
    <property type="molecule type" value="Genomic_DNA"/>
</dbReference>
<dbReference type="PANTHER" id="PTHR10849">
    <property type="entry name" value="NADH DEHYDROGENASE UBIQUINONE IRON-SULFUR PROTEIN 8, MITOCHONDRIAL"/>
    <property type="match status" value="1"/>
</dbReference>
<evidence type="ECO:0000256" key="4">
    <source>
        <dbReference type="ARBA" id="ARBA00023004"/>
    </source>
</evidence>
<evidence type="ECO:0000259" key="6">
    <source>
        <dbReference type="PROSITE" id="PS51379"/>
    </source>
</evidence>
<keyword evidence="2" id="KW-0479">Metal-binding</keyword>
<keyword evidence="1" id="KW-0004">4Fe-4S</keyword>
<evidence type="ECO:0000313" key="8">
    <source>
        <dbReference type="Proteomes" id="UP000324143"/>
    </source>
</evidence>
<dbReference type="AlphaFoldDB" id="A0A5D0MKJ6"/>
<feature type="domain" description="4Fe-4S ferredoxin-type" evidence="6">
    <location>
        <begin position="78"/>
        <end position="108"/>
    </location>
</feature>
<keyword evidence="8" id="KW-1185">Reference proteome</keyword>
<comment type="caution">
    <text evidence="7">The sequence shown here is derived from an EMBL/GenBank/DDBJ whole genome shotgun (WGS) entry which is preliminary data.</text>
</comment>
<evidence type="ECO:0000256" key="3">
    <source>
        <dbReference type="ARBA" id="ARBA00022737"/>
    </source>
</evidence>
<evidence type="ECO:0000256" key="5">
    <source>
        <dbReference type="ARBA" id="ARBA00023014"/>
    </source>
</evidence>
<name>A0A5D0MKJ6_9BACT</name>
<evidence type="ECO:0000256" key="1">
    <source>
        <dbReference type="ARBA" id="ARBA00022485"/>
    </source>
</evidence>
<dbReference type="GO" id="GO:0016020">
    <property type="term" value="C:membrane"/>
    <property type="evidence" value="ECO:0007669"/>
    <property type="project" value="InterPro"/>
</dbReference>
<dbReference type="InterPro" id="IPR017900">
    <property type="entry name" value="4Fe4S_Fe_S_CS"/>
</dbReference>
<dbReference type="GO" id="GO:0051539">
    <property type="term" value="F:4 iron, 4 sulfur cluster binding"/>
    <property type="evidence" value="ECO:0007669"/>
    <property type="project" value="UniProtKB-KW"/>
</dbReference>
<evidence type="ECO:0000256" key="2">
    <source>
        <dbReference type="ARBA" id="ARBA00022723"/>
    </source>
</evidence>
<dbReference type="GO" id="GO:0003954">
    <property type="term" value="F:NADH dehydrogenase activity"/>
    <property type="evidence" value="ECO:0007669"/>
    <property type="project" value="TreeGrafter"/>
</dbReference>
<proteinExistence type="predicted"/>
<gene>
    <name evidence="7" type="ORF">FXF47_02390</name>
</gene>
<protein>
    <submittedName>
        <fullName evidence="7">4Fe-4S dicluster domain-containing protein</fullName>
    </submittedName>
</protein>
<reference evidence="7" key="1">
    <citation type="submission" date="2019-08" db="EMBL/GenBank/DDBJ databases">
        <title>Genomic characterization of a novel candidate phylum (ARYD3) from a high temperature, high salinity tertiary oil reservoir in north central Oklahoma, USA.</title>
        <authorList>
            <person name="Youssef N.H."/>
            <person name="Yadav A."/>
            <person name="Elshahed M.S."/>
        </authorList>
    </citation>
    <scope>NUCLEOTIDE SEQUENCE [LARGE SCALE GENOMIC DNA]</scope>
    <source>
        <strain evidence="7">ARYD3</strain>
    </source>
</reference>
<dbReference type="PANTHER" id="PTHR10849:SF35">
    <property type="entry name" value="FORMATE HYDROGENLYASE SUBUNIT 6-RELATED"/>
    <property type="match status" value="1"/>
</dbReference>
<dbReference type="Gene3D" id="3.30.70.3270">
    <property type="match status" value="1"/>
</dbReference>
<dbReference type="InterPro" id="IPR017896">
    <property type="entry name" value="4Fe4S_Fe-S-bd"/>
</dbReference>
<dbReference type="Proteomes" id="UP000324143">
    <property type="component" value="Unassembled WGS sequence"/>
</dbReference>
<dbReference type="Pfam" id="PF12838">
    <property type="entry name" value="Fer4_7"/>
    <property type="match status" value="1"/>
</dbReference>
<dbReference type="PROSITE" id="PS51379">
    <property type="entry name" value="4FE4S_FER_2"/>
    <property type="match status" value="2"/>
</dbReference>
<keyword evidence="3" id="KW-0677">Repeat</keyword>
<keyword evidence="5" id="KW-0411">Iron-sulfur</keyword>
<accession>A0A5D0MKJ6</accession>
<dbReference type="SUPFAM" id="SSF54862">
    <property type="entry name" value="4Fe-4S ferredoxins"/>
    <property type="match status" value="1"/>
</dbReference>
<dbReference type="GO" id="GO:0009060">
    <property type="term" value="P:aerobic respiration"/>
    <property type="evidence" value="ECO:0007669"/>
    <property type="project" value="TreeGrafter"/>
</dbReference>
<dbReference type="PROSITE" id="PS00198">
    <property type="entry name" value="4FE4S_FER_1"/>
    <property type="match status" value="1"/>
</dbReference>
<evidence type="ECO:0000313" key="7">
    <source>
        <dbReference type="EMBL" id="TYB31738.1"/>
    </source>
</evidence>
<dbReference type="InterPro" id="IPR010226">
    <property type="entry name" value="NADH_quinone_OxRdtase_chainI"/>
</dbReference>